<evidence type="ECO:0000313" key="2">
    <source>
        <dbReference type="EMBL" id="WXK52104.1"/>
    </source>
</evidence>
<keyword evidence="3" id="KW-1185">Reference proteome</keyword>
<proteinExistence type="predicted"/>
<keyword evidence="1" id="KW-0472">Membrane</keyword>
<name>A0ABZ2QCL0_9FLAO</name>
<keyword evidence="1" id="KW-0812">Transmembrane</keyword>
<sequence length="228" mass="26439">MDSKIIIRILLIIVVLAVSYLLKKTLARKQEVLFDESDNNLEIDNAIDFGYKMQWFAVKTDNKKRIAEILKLQKVSNCNWELGIKKAYDNSIFITPQIGKWTLVCGNNFSYGTEKQILIELSKEFGEAQFFATHRVSDYHCWMKAIDGKLIRLFTYSDEYENGYIMEGETTEIEKKYVVLNSSTEDDAAHIDFIDEEIVMEIAENWSINPTKLSQRKDVKHEFGILGL</sequence>
<reference evidence="2 3" key="1">
    <citation type="submission" date="2024-02" db="EMBL/GenBank/DDBJ databases">
        <title>complete genome of Flavobacterium ginsenosidimutans Str. YTB16.</title>
        <authorList>
            <person name="Wang Q."/>
        </authorList>
    </citation>
    <scope>NUCLEOTIDE SEQUENCE [LARGE SCALE GENOMIC DNA]</scope>
    <source>
        <strain evidence="2 3">YTB16</strain>
    </source>
</reference>
<dbReference type="RefSeq" id="WP_338841734.1">
    <property type="nucleotide sequence ID" value="NZ_CP147988.1"/>
</dbReference>
<keyword evidence="1" id="KW-1133">Transmembrane helix</keyword>
<evidence type="ECO:0008006" key="4">
    <source>
        <dbReference type="Google" id="ProtNLM"/>
    </source>
</evidence>
<gene>
    <name evidence="2" type="ORF">V6624_10715</name>
</gene>
<feature type="transmembrane region" description="Helical" evidence="1">
    <location>
        <begin position="6"/>
        <end position="22"/>
    </location>
</feature>
<dbReference type="Proteomes" id="UP001447857">
    <property type="component" value="Chromosome"/>
</dbReference>
<protein>
    <recommendedName>
        <fullName evidence="4">DUF4912 domain-containing protein</fullName>
    </recommendedName>
</protein>
<dbReference type="EMBL" id="CP147988">
    <property type="protein sequence ID" value="WXK52104.1"/>
    <property type="molecule type" value="Genomic_DNA"/>
</dbReference>
<evidence type="ECO:0000256" key="1">
    <source>
        <dbReference type="SAM" id="Phobius"/>
    </source>
</evidence>
<accession>A0ABZ2QCL0</accession>
<evidence type="ECO:0000313" key="3">
    <source>
        <dbReference type="Proteomes" id="UP001447857"/>
    </source>
</evidence>
<organism evidence="2 3">
    <name type="scientific">Flavobacterium ginsenosidimutans</name>
    <dbReference type="NCBI Taxonomy" id="687844"/>
    <lineage>
        <taxon>Bacteria</taxon>
        <taxon>Pseudomonadati</taxon>
        <taxon>Bacteroidota</taxon>
        <taxon>Flavobacteriia</taxon>
        <taxon>Flavobacteriales</taxon>
        <taxon>Flavobacteriaceae</taxon>
        <taxon>Flavobacterium</taxon>
    </lineage>
</organism>